<organism evidence="3">
    <name type="scientific">Pyrenophora teres f. teres (strain 0-1)</name>
    <name type="common">Barley net blotch fungus</name>
    <name type="synonym">Drechslera teres f. teres</name>
    <dbReference type="NCBI Taxonomy" id="861557"/>
    <lineage>
        <taxon>Eukaryota</taxon>
        <taxon>Fungi</taxon>
        <taxon>Dikarya</taxon>
        <taxon>Ascomycota</taxon>
        <taxon>Pezizomycotina</taxon>
        <taxon>Dothideomycetes</taxon>
        <taxon>Pleosporomycetidae</taxon>
        <taxon>Pleosporales</taxon>
        <taxon>Pleosporineae</taxon>
        <taxon>Pleosporaceae</taxon>
        <taxon>Pyrenophora</taxon>
    </lineage>
</organism>
<evidence type="ECO:0000256" key="1">
    <source>
        <dbReference type="SAM" id="SignalP"/>
    </source>
</evidence>
<proteinExistence type="predicted"/>
<accession>E3S9Y8</accession>
<evidence type="ECO:0000313" key="2">
    <source>
        <dbReference type="EMBL" id="EFQ85192.1"/>
    </source>
</evidence>
<sequence length="128" mass="14383">MRSSPAVWVLSTVPMGVLGGVLSRPYVLNKTTTAVIKFVNRNTLPHPISINRQCSTQLTGRNTPSIFFMAECCIYFDTITDIRLLTTVEPSNSDILIVYFGVYPRPYIRCNSSYLKDSFQRANIDLIG</sequence>
<dbReference type="KEGG" id="pte:PTT_19899"/>
<dbReference type="Proteomes" id="UP000001067">
    <property type="component" value="Unassembled WGS sequence"/>
</dbReference>
<dbReference type="HOGENOM" id="CLU_1960713_0_0_1"/>
<reference evidence="2 3" key="1">
    <citation type="journal article" date="2010" name="Genome Biol.">
        <title>A first genome assembly of the barley fungal pathogen Pyrenophora teres f. teres.</title>
        <authorList>
            <person name="Ellwood S.R."/>
            <person name="Liu Z."/>
            <person name="Syme R.A."/>
            <person name="Lai Z."/>
            <person name="Hane J.K."/>
            <person name="Keiper F."/>
            <person name="Moffat C.S."/>
            <person name="Oliver R.P."/>
            <person name="Friesen T.L."/>
        </authorList>
    </citation>
    <scope>NUCLEOTIDE SEQUENCE [LARGE SCALE GENOMIC DNA]</scope>
    <source>
        <strain evidence="2 3">0-1</strain>
    </source>
</reference>
<protein>
    <recommendedName>
        <fullName evidence="4">Secreted protein</fullName>
    </recommendedName>
</protein>
<gene>
    <name evidence="2" type="ORF">PTT_19899</name>
</gene>
<evidence type="ECO:0008006" key="4">
    <source>
        <dbReference type="Google" id="ProtNLM"/>
    </source>
</evidence>
<name>E3S9Y8_PYRTT</name>
<dbReference type="AlphaFoldDB" id="E3S9Y8"/>
<feature type="signal peptide" evidence="1">
    <location>
        <begin position="1"/>
        <end position="19"/>
    </location>
</feature>
<evidence type="ECO:0000313" key="3">
    <source>
        <dbReference type="Proteomes" id="UP000001067"/>
    </source>
</evidence>
<keyword evidence="3" id="KW-1185">Reference proteome</keyword>
<dbReference type="EMBL" id="GL537985">
    <property type="protein sequence ID" value="EFQ85192.1"/>
    <property type="molecule type" value="Genomic_DNA"/>
</dbReference>
<keyword evidence="1" id="KW-0732">Signal</keyword>
<feature type="chain" id="PRO_5003179805" description="Secreted protein" evidence="1">
    <location>
        <begin position="20"/>
        <end position="128"/>
    </location>
</feature>